<accession>A0A6G0I5F1</accession>
<dbReference type="GO" id="GO:0006955">
    <property type="term" value="P:immune response"/>
    <property type="evidence" value="ECO:0007669"/>
    <property type="project" value="TreeGrafter"/>
</dbReference>
<dbReference type="Proteomes" id="UP000424527">
    <property type="component" value="Unassembled WGS sequence"/>
</dbReference>
<dbReference type="AlphaFoldDB" id="A0A6G0I5F1"/>
<proteinExistence type="predicted"/>
<evidence type="ECO:0000313" key="2">
    <source>
        <dbReference type="EMBL" id="KAE8286472.1"/>
    </source>
</evidence>
<sequence length="285" mass="31919">MGGAESTPEAPSPFLSKPWRDIDWGDNQRALQYVKDYKPQTEGQKLRILLHGPVGAGKSSFINSVQSVLKGRIYKQALAGSSGDAASFTKEYTTYKIRKEGQRSFYPFVFNDIMGLEVKGVLVDDIKLALRGRVKDDYTFNPVSKLSEGDQFYNNSPTDNDKVHVLVCVFPGHTVANIQDDVVQKIVEIRKEASDLGIPQLVIITKIDEVCPEIKEDVKNVYKLKKVKATMEEFSVKVGIPMNCIFPVKNYHEEIDLNHDIDSLILSSLKGMIDAGDEFLDELSQ</sequence>
<protein>
    <submittedName>
        <fullName evidence="2">Interferon-induced protein 44</fullName>
    </submittedName>
</protein>
<dbReference type="Gene3D" id="3.40.50.300">
    <property type="entry name" value="P-loop containing nucleotide triphosphate hydrolases"/>
    <property type="match status" value="1"/>
</dbReference>
<evidence type="ECO:0000256" key="1">
    <source>
        <dbReference type="SAM" id="MobiDB-lite"/>
    </source>
</evidence>
<keyword evidence="3" id="KW-1185">Reference proteome</keyword>
<dbReference type="SUPFAM" id="SSF52540">
    <property type="entry name" value="P-loop containing nucleoside triphosphate hydrolases"/>
    <property type="match status" value="1"/>
</dbReference>
<comment type="caution">
    <text evidence="2">The sequence shown here is derived from an EMBL/GenBank/DDBJ whole genome shotgun (WGS) entry which is preliminary data.</text>
</comment>
<organism evidence="2 3">
    <name type="scientific">Larimichthys crocea</name>
    <name type="common">Large yellow croaker</name>
    <name type="synonym">Pseudosciaena crocea</name>
    <dbReference type="NCBI Taxonomy" id="215358"/>
    <lineage>
        <taxon>Eukaryota</taxon>
        <taxon>Metazoa</taxon>
        <taxon>Chordata</taxon>
        <taxon>Craniata</taxon>
        <taxon>Vertebrata</taxon>
        <taxon>Euteleostomi</taxon>
        <taxon>Actinopterygii</taxon>
        <taxon>Neopterygii</taxon>
        <taxon>Teleostei</taxon>
        <taxon>Neoteleostei</taxon>
        <taxon>Acanthomorphata</taxon>
        <taxon>Eupercaria</taxon>
        <taxon>Sciaenidae</taxon>
        <taxon>Larimichthys</taxon>
    </lineage>
</organism>
<gene>
    <name evidence="2" type="ORF">D5F01_LYC14407</name>
</gene>
<dbReference type="EMBL" id="REGW02000014">
    <property type="protein sequence ID" value="KAE8286472.1"/>
    <property type="molecule type" value="Genomic_DNA"/>
</dbReference>
<feature type="region of interest" description="Disordered" evidence="1">
    <location>
        <begin position="1"/>
        <end position="20"/>
    </location>
</feature>
<evidence type="ECO:0000313" key="3">
    <source>
        <dbReference type="Proteomes" id="UP000424527"/>
    </source>
</evidence>
<dbReference type="InterPro" id="IPR027417">
    <property type="entry name" value="P-loop_NTPase"/>
</dbReference>
<reference evidence="2 3" key="1">
    <citation type="submission" date="2019-07" db="EMBL/GenBank/DDBJ databases">
        <title>Chromosome genome assembly for large yellow croaker.</title>
        <authorList>
            <person name="Xiao S."/>
        </authorList>
    </citation>
    <scope>NUCLEOTIDE SEQUENCE [LARGE SCALE GENOMIC DNA]</scope>
    <source>
        <strain evidence="2">JMULYC20181020</strain>
        <tissue evidence="2">Muscle</tissue>
    </source>
</reference>
<dbReference type="CDD" id="cd00882">
    <property type="entry name" value="Ras_like_GTPase"/>
    <property type="match status" value="1"/>
</dbReference>
<dbReference type="PANTHER" id="PTHR14241">
    <property type="entry name" value="INTERFERON-INDUCED PROTEIN 44"/>
    <property type="match status" value="1"/>
</dbReference>
<dbReference type="PANTHER" id="PTHR14241:SF1">
    <property type="entry name" value="INTERFERON-INDUCED PROTEIN 44-RELATED"/>
    <property type="match status" value="1"/>
</dbReference>
<name>A0A6G0I5F1_LARCR</name>